<comment type="caution">
    <text evidence="3">The sequence shown here is derived from an EMBL/GenBank/DDBJ whole genome shotgun (WGS) entry which is preliminary data.</text>
</comment>
<feature type="transmembrane region" description="Helical" evidence="2">
    <location>
        <begin position="80"/>
        <end position="98"/>
    </location>
</feature>
<sequence>MIPLPRTGRGSKMGPGEVKYTDFPVGVHDQDDETGMYEESACYLPERFSHSCLGSRDIAGEINAPPPSEMMFLKKERNSIMIVRLGINGVVVTWVVAIDPPGVRFPLNAIRGIPDILLGLHL</sequence>
<keyword evidence="2" id="KW-0812">Transmembrane</keyword>
<organism evidence="3 4">
    <name type="scientific">Armillaria borealis</name>
    <dbReference type="NCBI Taxonomy" id="47425"/>
    <lineage>
        <taxon>Eukaryota</taxon>
        <taxon>Fungi</taxon>
        <taxon>Dikarya</taxon>
        <taxon>Basidiomycota</taxon>
        <taxon>Agaricomycotina</taxon>
        <taxon>Agaricomycetes</taxon>
        <taxon>Agaricomycetidae</taxon>
        <taxon>Agaricales</taxon>
        <taxon>Marasmiineae</taxon>
        <taxon>Physalacriaceae</taxon>
        <taxon>Armillaria</taxon>
    </lineage>
</organism>
<dbReference type="EMBL" id="JAUEPT010000034">
    <property type="protein sequence ID" value="KAK0440349.1"/>
    <property type="molecule type" value="Genomic_DNA"/>
</dbReference>
<keyword evidence="2" id="KW-0472">Membrane</keyword>
<evidence type="ECO:0000256" key="1">
    <source>
        <dbReference type="SAM" id="MobiDB-lite"/>
    </source>
</evidence>
<feature type="region of interest" description="Disordered" evidence="1">
    <location>
        <begin position="1"/>
        <end position="25"/>
    </location>
</feature>
<evidence type="ECO:0000313" key="3">
    <source>
        <dbReference type="EMBL" id="KAK0440349.1"/>
    </source>
</evidence>
<accession>A0AA39JFF3</accession>
<proteinExistence type="predicted"/>
<dbReference type="Proteomes" id="UP001175226">
    <property type="component" value="Unassembled WGS sequence"/>
</dbReference>
<protein>
    <submittedName>
        <fullName evidence="3">Uncharacterized protein</fullName>
    </submittedName>
</protein>
<keyword evidence="2" id="KW-1133">Transmembrane helix</keyword>
<evidence type="ECO:0000256" key="2">
    <source>
        <dbReference type="SAM" id="Phobius"/>
    </source>
</evidence>
<name>A0AA39JFF3_9AGAR</name>
<keyword evidence="4" id="KW-1185">Reference proteome</keyword>
<dbReference type="AlphaFoldDB" id="A0AA39JFF3"/>
<gene>
    <name evidence="3" type="ORF">EV421DRAFT_2020457</name>
</gene>
<reference evidence="3" key="1">
    <citation type="submission" date="2023-06" db="EMBL/GenBank/DDBJ databases">
        <authorList>
            <consortium name="Lawrence Berkeley National Laboratory"/>
            <person name="Ahrendt S."/>
            <person name="Sahu N."/>
            <person name="Indic B."/>
            <person name="Wong-Bajracharya J."/>
            <person name="Merenyi Z."/>
            <person name="Ke H.-M."/>
            <person name="Monk M."/>
            <person name="Kocsube S."/>
            <person name="Drula E."/>
            <person name="Lipzen A."/>
            <person name="Balint B."/>
            <person name="Henrissat B."/>
            <person name="Andreopoulos B."/>
            <person name="Martin F.M."/>
            <person name="Harder C.B."/>
            <person name="Rigling D."/>
            <person name="Ford K.L."/>
            <person name="Foster G.D."/>
            <person name="Pangilinan J."/>
            <person name="Papanicolaou A."/>
            <person name="Barry K."/>
            <person name="LaButti K."/>
            <person name="Viragh M."/>
            <person name="Koriabine M."/>
            <person name="Yan M."/>
            <person name="Riley R."/>
            <person name="Champramary S."/>
            <person name="Plett K.L."/>
            <person name="Tsai I.J."/>
            <person name="Slot J."/>
            <person name="Sipos G."/>
            <person name="Plett J."/>
            <person name="Nagy L.G."/>
            <person name="Grigoriev I.V."/>
        </authorList>
    </citation>
    <scope>NUCLEOTIDE SEQUENCE</scope>
    <source>
        <strain evidence="3">FPL87.14</strain>
    </source>
</reference>
<evidence type="ECO:0000313" key="4">
    <source>
        <dbReference type="Proteomes" id="UP001175226"/>
    </source>
</evidence>